<dbReference type="RefSeq" id="WP_017743851.1">
    <property type="nucleotide sequence ID" value="NZ_KQ976354.1"/>
</dbReference>
<reference evidence="2 3" key="1">
    <citation type="journal article" date="2013" name="Genome Biol. Evol.">
        <title>Genomes of Stigonematalean cyanobacteria (subsection V) and the evolution of oxygenic photosynthesis from prokaryotes to plastids.</title>
        <authorList>
            <person name="Dagan T."/>
            <person name="Roettger M."/>
            <person name="Stucken K."/>
            <person name="Landan G."/>
            <person name="Koch R."/>
            <person name="Major P."/>
            <person name="Gould S.B."/>
            <person name="Goremykin V.V."/>
            <person name="Rippka R."/>
            <person name="Tandeau de Marsac N."/>
            <person name="Gugger M."/>
            <person name="Lockhart P.J."/>
            <person name="Allen J.F."/>
            <person name="Brune I."/>
            <person name="Maus I."/>
            <person name="Puhler A."/>
            <person name="Martin W.F."/>
        </authorList>
    </citation>
    <scope>NUCLEOTIDE SEQUENCE [LARGE SCALE GENOMIC DNA]</scope>
    <source>
        <strain evidence="2 3">PCC 7110</strain>
    </source>
</reference>
<keyword evidence="3" id="KW-1185">Reference proteome</keyword>
<dbReference type="STRING" id="128403.WA1_09955"/>
<accession>A0A139WRI8</accession>
<evidence type="ECO:0000256" key="1">
    <source>
        <dbReference type="PROSITE-ProRule" id="PRU00339"/>
    </source>
</evidence>
<dbReference type="EMBL" id="ANNX02000053">
    <property type="protein sequence ID" value="KYC35050.1"/>
    <property type="molecule type" value="Genomic_DNA"/>
</dbReference>
<dbReference type="SMART" id="SM00028">
    <property type="entry name" value="TPR"/>
    <property type="match status" value="4"/>
</dbReference>
<dbReference type="AlphaFoldDB" id="A0A139WRI8"/>
<sequence>MNKKFILFTLSLLITIGLFTYPTKLFGQVMANEPSSISARETHPSVPLLKNLGNHHYSISTSSKLAQRYFDQGLVLAYGFNHAMAVRSFQEATKLDPNCAMCYWGLALVQGPNINAPMDAKAIPSVSQALQKAVELSKNVSEKEQAYINALTKRYASQPIEDRKPLDIAYANAMREVQKRYPNDLEAATLFAEALMDTMPWNYWTRDGKPNPGTNELLATLDSILKRNPNHPGALHLHIHAVEASPHPERGVTSADRLRNLVPSAGHLVHMPGHIYIRVGRYHDAVVANQKAIAADKQSMSLTPCHTKGLYELGYVPHNYHFLLAGAMMGGEGTLAIQTARETSAIADHQVMRQPGFGTLQHYYALPLYTLTKFGKWDEILKEPTPDADLMYPNGVWHYARGMAFTAKGQLKQATEELEKVKAIAADPALEKVTVWDINSTVSLMKIASEVLAGELAAKQKNYTQAIAHLKTAVSLEDNLRYDEPASWYSPVRQSLGAVLLEANRIQEAETIYREDLEHYPENGWSLLGLTKSLDAQGKTKEARSVQQRFEKAWKYADIKLVTSRV</sequence>
<dbReference type="Proteomes" id="UP000076925">
    <property type="component" value="Unassembled WGS sequence"/>
</dbReference>
<name>A0A139WRI8_9CYAN</name>
<proteinExistence type="predicted"/>
<evidence type="ECO:0000313" key="2">
    <source>
        <dbReference type="EMBL" id="KYC35050.1"/>
    </source>
</evidence>
<dbReference type="OrthoDB" id="9778494at2"/>
<evidence type="ECO:0000313" key="3">
    <source>
        <dbReference type="Proteomes" id="UP000076925"/>
    </source>
</evidence>
<evidence type="ECO:0008006" key="4">
    <source>
        <dbReference type="Google" id="ProtNLM"/>
    </source>
</evidence>
<gene>
    <name evidence="2" type="ORF">WA1_09955</name>
</gene>
<dbReference type="InterPro" id="IPR011990">
    <property type="entry name" value="TPR-like_helical_dom_sf"/>
</dbReference>
<dbReference type="Gene3D" id="1.25.40.10">
    <property type="entry name" value="Tetratricopeptide repeat domain"/>
    <property type="match status" value="2"/>
</dbReference>
<keyword evidence="1" id="KW-0802">TPR repeat</keyword>
<feature type="repeat" description="TPR" evidence="1">
    <location>
        <begin position="66"/>
        <end position="99"/>
    </location>
</feature>
<dbReference type="InterPro" id="IPR019734">
    <property type="entry name" value="TPR_rpt"/>
</dbReference>
<protein>
    <recommendedName>
        <fullName evidence="4">Tetratricopeptide repeat protein</fullName>
    </recommendedName>
</protein>
<dbReference type="PANTHER" id="PTHR45588">
    <property type="entry name" value="TPR DOMAIN-CONTAINING PROTEIN"/>
    <property type="match status" value="1"/>
</dbReference>
<comment type="caution">
    <text evidence="2">The sequence shown here is derived from an EMBL/GenBank/DDBJ whole genome shotgun (WGS) entry which is preliminary data.</text>
</comment>
<dbReference type="SUPFAM" id="SSF48452">
    <property type="entry name" value="TPR-like"/>
    <property type="match status" value="2"/>
</dbReference>
<organism evidence="2 3">
    <name type="scientific">Scytonema hofmannii PCC 7110</name>
    <dbReference type="NCBI Taxonomy" id="128403"/>
    <lineage>
        <taxon>Bacteria</taxon>
        <taxon>Bacillati</taxon>
        <taxon>Cyanobacteriota</taxon>
        <taxon>Cyanophyceae</taxon>
        <taxon>Nostocales</taxon>
        <taxon>Scytonemataceae</taxon>
        <taxon>Scytonema</taxon>
    </lineage>
</organism>
<dbReference type="PROSITE" id="PS50005">
    <property type="entry name" value="TPR"/>
    <property type="match status" value="1"/>
</dbReference>
<dbReference type="PANTHER" id="PTHR45588:SF1">
    <property type="entry name" value="WW DOMAIN-CONTAINING PROTEIN"/>
    <property type="match status" value="1"/>
</dbReference>